<proteinExistence type="predicted"/>
<dbReference type="EMBL" id="JBHSAO010000008">
    <property type="protein sequence ID" value="MFC4024420.1"/>
    <property type="molecule type" value="Genomic_DNA"/>
</dbReference>
<evidence type="ECO:0000313" key="1">
    <source>
        <dbReference type="EMBL" id="MFC4024420.1"/>
    </source>
</evidence>
<dbReference type="Proteomes" id="UP001595772">
    <property type="component" value="Unassembled WGS sequence"/>
</dbReference>
<accession>A0ABV8GXM0</accession>
<dbReference type="RefSeq" id="WP_379496915.1">
    <property type="nucleotide sequence ID" value="NZ_JBHSAO010000008.1"/>
</dbReference>
<evidence type="ECO:0000313" key="2">
    <source>
        <dbReference type="Proteomes" id="UP001595772"/>
    </source>
</evidence>
<gene>
    <name evidence="1" type="ORF">ACFOUV_11500</name>
</gene>
<reference evidence="2" key="1">
    <citation type="journal article" date="2019" name="Int. J. Syst. Evol. Microbiol.">
        <title>The Global Catalogue of Microorganisms (GCM) 10K type strain sequencing project: providing services to taxonomists for standard genome sequencing and annotation.</title>
        <authorList>
            <consortium name="The Broad Institute Genomics Platform"/>
            <consortium name="The Broad Institute Genome Sequencing Center for Infectious Disease"/>
            <person name="Wu L."/>
            <person name="Ma J."/>
        </authorList>
    </citation>
    <scope>NUCLEOTIDE SEQUENCE [LARGE SCALE GENOMIC DNA]</scope>
    <source>
        <strain evidence="2">IBRC-M 10703</strain>
    </source>
</reference>
<comment type="caution">
    <text evidence="1">The sequence shown here is derived from an EMBL/GenBank/DDBJ whole genome shotgun (WGS) entry which is preliminary data.</text>
</comment>
<organism evidence="1 2">
    <name type="scientific">Oceanobacillus longus</name>
    <dbReference type="NCBI Taxonomy" id="930120"/>
    <lineage>
        <taxon>Bacteria</taxon>
        <taxon>Bacillati</taxon>
        <taxon>Bacillota</taxon>
        <taxon>Bacilli</taxon>
        <taxon>Bacillales</taxon>
        <taxon>Bacillaceae</taxon>
        <taxon>Oceanobacillus</taxon>
    </lineage>
</organism>
<name>A0ABV8GXM0_9BACI</name>
<protein>
    <submittedName>
        <fullName evidence="1">Uncharacterized protein</fullName>
    </submittedName>
</protein>
<sequence>MFECKWTSINEYLGHTDIVDIDFPLTLFSTERSKAIQLFTQYMQESNDDLCLDDHDKVRIPDSEVRSHLTRLGIPNSSALQQL</sequence>
<keyword evidence="2" id="KW-1185">Reference proteome</keyword>